<dbReference type="GO" id="GO:0006412">
    <property type="term" value="P:translation"/>
    <property type="evidence" value="ECO:0007669"/>
    <property type="project" value="UniProtKB-KW"/>
</dbReference>
<dbReference type="AlphaFoldDB" id="A0A9Q1GGD8"/>
<accession>A0A9Q1GGD8</accession>
<evidence type="ECO:0000256" key="4">
    <source>
        <dbReference type="ARBA" id="ARBA00022884"/>
    </source>
</evidence>
<dbReference type="InterPro" id="IPR002547">
    <property type="entry name" value="tRNA-bd_dom"/>
</dbReference>
<dbReference type="CDD" id="cd02799">
    <property type="entry name" value="tRNA_bind_EMAP-II_like"/>
    <property type="match status" value="1"/>
</dbReference>
<evidence type="ECO:0000259" key="8">
    <source>
        <dbReference type="PROSITE" id="PS50886"/>
    </source>
</evidence>
<dbReference type="InterPro" id="IPR051270">
    <property type="entry name" value="Tyrosine-tRNA_ligase_regulator"/>
</dbReference>
<keyword evidence="4 6" id="KW-0694">RNA-binding</keyword>
<feature type="compositionally biased region" description="Basic and acidic residues" evidence="7">
    <location>
        <begin position="144"/>
        <end position="161"/>
    </location>
</feature>
<dbReference type="GO" id="GO:0005737">
    <property type="term" value="C:cytoplasm"/>
    <property type="evidence" value="ECO:0007669"/>
    <property type="project" value="UniProtKB-SubCell"/>
</dbReference>
<proteinExistence type="predicted"/>
<keyword evidence="3 6" id="KW-0820">tRNA-binding</keyword>
<protein>
    <recommendedName>
        <fullName evidence="8">tRNA-binding domain-containing protein</fullName>
    </recommendedName>
</protein>
<organism evidence="9 10">
    <name type="scientific">Synaphobranchus kaupii</name>
    <name type="common">Kaup's arrowtooth eel</name>
    <dbReference type="NCBI Taxonomy" id="118154"/>
    <lineage>
        <taxon>Eukaryota</taxon>
        <taxon>Metazoa</taxon>
        <taxon>Chordata</taxon>
        <taxon>Craniata</taxon>
        <taxon>Vertebrata</taxon>
        <taxon>Euteleostomi</taxon>
        <taxon>Actinopterygii</taxon>
        <taxon>Neopterygii</taxon>
        <taxon>Teleostei</taxon>
        <taxon>Anguilliformes</taxon>
        <taxon>Synaphobranchidae</taxon>
        <taxon>Synaphobranchus</taxon>
    </lineage>
</organism>
<dbReference type="EMBL" id="JAINUF010000001">
    <property type="protein sequence ID" value="KAJ8383003.1"/>
    <property type="molecule type" value="Genomic_DNA"/>
</dbReference>
<evidence type="ECO:0000256" key="3">
    <source>
        <dbReference type="ARBA" id="ARBA00022555"/>
    </source>
</evidence>
<reference evidence="9" key="1">
    <citation type="journal article" date="2023" name="Science">
        <title>Genome structures resolve the early diversification of teleost fishes.</title>
        <authorList>
            <person name="Parey E."/>
            <person name="Louis A."/>
            <person name="Montfort J."/>
            <person name="Bouchez O."/>
            <person name="Roques C."/>
            <person name="Iampietro C."/>
            <person name="Lluch J."/>
            <person name="Castinel A."/>
            <person name="Donnadieu C."/>
            <person name="Desvignes T."/>
            <person name="Floi Bucao C."/>
            <person name="Jouanno E."/>
            <person name="Wen M."/>
            <person name="Mejri S."/>
            <person name="Dirks R."/>
            <person name="Jansen H."/>
            <person name="Henkel C."/>
            <person name="Chen W.J."/>
            <person name="Zahm M."/>
            <person name="Cabau C."/>
            <person name="Klopp C."/>
            <person name="Thompson A.W."/>
            <person name="Robinson-Rechavi M."/>
            <person name="Braasch I."/>
            <person name="Lecointre G."/>
            <person name="Bobe J."/>
            <person name="Postlethwait J.H."/>
            <person name="Berthelot C."/>
            <person name="Roest Crollius H."/>
            <person name="Guiguen Y."/>
        </authorList>
    </citation>
    <scope>NUCLEOTIDE SEQUENCE</scope>
    <source>
        <strain evidence="9">WJC10195</strain>
    </source>
</reference>
<evidence type="ECO:0000313" key="10">
    <source>
        <dbReference type="Proteomes" id="UP001152622"/>
    </source>
</evidence>
<evidence type="ECO:0000256" key="7">
    <source>
        <dbReference type="SAM" id="MobiDB-lite"/>
    </source>
</evidence>
<sequence>GSVFWWSSSAVELPLSAHPSTDRFLVPSVVTMSGHTPPRTKLDQKTGESEQIMEYFKQQLQLLKEKATLQASVREEKKLRVENAKLKKDIEDLKNVLQEKQKRRVARHASSVQCASKPASPECSTPPAPAGPASPAPSTTGTSSKDEGRRRRSEKKGERKERKLALVALDQEARVDVSRLDLRVGRIITAKKHSDADWLYVEEVDVGEPSYRTVVSGLVKHTPLEQLQDRMVVLLCNLRPTRMRGVVSQALVMCASSVEKMEILDPPSGAVPGDRVTFQSFPGEPDKELSPKKKLWEKVQADLRTDAKCVATYKGAPFEVRGKGLCKSQTMSNCGIK</sequence>
<dbReference type="FunFam" id="2.40.50.140:FF:000047">
    <property type="entry name" value="tyrosine--tRNA ligase, cytoplasmic isoform X2"/>
    <property type="match status" value="1"/>
</dbReference>
<feature type="non-terminal residue" evidence="9">
    <location>
        <position position="1"/>
    </location>
</feature>
<keyword evidence="5" id="KW-0648">Protein biosynthesis</keyword>
<evidence type="ECO:0000313" key="9">
    <source>
        <dbReference type="EMBL" id="KAJ8383003.1"/>
    </source>
</evidence>
<keyword evidence="2" id="KW-0963">Cytoplasm</keyword>
<dbReference type="SUPFAM" id="SSF50249">
    <property type="entry name" value="Nucleic acid-binding proteins"/>
    <property type="match status" value="1"/>
</dbReference>
<feature type="compositionally biased region" description="Pro residues" evidence="7">
    <location>
        <begin position="124"/>
        <end position="135"/>
    </location>
</feature>
<dbReference type="InterPro" id="IPR012340">
    <property type="entry name" value="NA-bd_OB-fold"/>
</dbReference>
<dbReference type="OrthoDB" id="197206at2759"/>
<dbReference type="PROSITE" id="PS50886">
    <property type="entry name" value="TRBD"/>
    <property type="match status" value="1"/>
</dbReference>
<dbReference type="GO" id="GO:0000049">
    <property type="term" value="F:tRNA binding"/>
    <property type="evidence" value="ECO:0007669"/>
    <property type="project" value="UniProtKB-UniRule"/>
</dbReference>
<dbReference type="PANTHER" id="PTHR11586">
    <property type="entry name" value="TRNA-AMINOACYLATION COFACTOR ARC1 FAMILY MEMBER"/>
    <property type="match status" value="1"/>
</dbReference>
<evidence type="ECO:0000256" key="1">
    <source>
        <dbReference type="ARBA" id="ARBA00004496"/>
    </source>
</evidence>
<evidence type="ECO:0000256" key="6">
    <source>
        <dbReference type="PROSITE-ProRule" id="PRU00209"/>
    </source>
</evidence>
<evidence type="ECO:0000256" key="5">
    <source>
        <dbReference type="ARBA" id="ARBA00022917"/>
    </source>
</evidence>
<gene>
    <name evidence="9" type="ORF">SKAU_G00037810</name>
</gene>
<feature type="domain" description="TRNA-binding" evidence="8">
    <location>
        <begin position="176"/>
        <end position="277"/>
    </location>
</feature>
<feature type="region of interest" description="Disordered" evidence="7">
    <location>
        <begin position="100"/>
        <end position="161"/>
    </location>
</feature>
<name>A0A9Q1GGD8_SYNKA</name>
<evidence type="ECO:0000256" key="2">
    <source>
        <dbReference type="ARBA" id="ARBA00022490"/>
    </source>
</evidence>
<dbReference type="Gene3D" id="2.40.50.140">
    <property type="entry name" value="Nucleic acid-binding proteins"/>
    <property type="match status" value="1"/>
</dbReference>
<comment type="subcellular location">
    <subcellularLocation>
        <location evidence="1">Cytoplasm</location>
    </subcellularLocation>
</comment>
<keyword evidence="10" id="KW-1185">Reference proteome</keyword>
<dbReference type="PANTHER" id="PTHR11586:SF42">
    <property type="entry name" value="AMINOACYL TRNA SYNTHASE COMPLEX-INTERACTING MULTIFUNCTIONAL PROTEIN 1"/>
    <property type="match status" value="1"/>
</dbReference>
<dbReference type="Proteomes" id="UP001152622">
    <property type="component" value="Chromosome 1"/>
</dbReference>
<comment type="caution">
    <text evidence="9">The sequence shown here is derived from an EMBL/GenBank/DDBJ whole genome shotgun (WGS) entry which is preliminary data.</text>
</comment>
<dbReference type="Pfam" id="PF01588">
    <property type="entry name" value="tRNA_bind"/>
    <property type="match status" value="1"/>
</dbReference>